<dbReference type="EMBL" id="BAAAZI010000012">
    <property type="protein sequence ID" value="GAA4146474.1"/>
    <property type="molecule type" value="Genomic_DNA"/>
</dbReference>
<name>A0ABP7Z3B4_9SPHI</name>
<evidence type="ECO:0008006" key="4">
    <source>
        <dbReference type="Google" id="ProtNLM"/>
    </source>
</evidence>
<feature type="chain" id="PRO_5046420823" description="Carboxypeptidase-like protein" evidence="1">
    <location>
        <begin position="26"/>
        <end position="254"/>
    </location>
</feature>
<keyword evidence="1" id="KW-0732">Signal</keyword>
<accession>A0ABP7Z3B4</accession>
<organism evidence="2 3">
    <name type="scientific">Sphingobacterium kyonggiense</name>
    <dbReference type="NCBI Taxonomy" id="714075"/>
    <lineage>
        <taxon>Bacteria</taxon>
        <taxon>Pseudomonadati</taxon>
        <taxon>Bacteroidota</taxon>
        <taxon>Sphingobacteriia</taxon>
        <taxon>Sphingobacteriales</taxon>
        <taxon>Sphingobacteriaceae</taxon>
        <taxon>Sphingobacterium</taxon>
    </lineage>
</organism>
<dbReference type="InterPro" id="IPR008969">
    <property type="entry name" value="CarboxyPept-like_regulatory"/>
</dbReference>
<proteinExistence type="predicted"/>
<dbReference type="Proteomes" id="UP001500101">
    <property type="component" value="Unassembled WGS sequence"/>
</dbReference>
<dbReference type="RefSeq" id="WP_344675741.1">
    <property type="nucleotide sequence ID" value="NZ_BAAAZI010000012.1"/>
</dbReference>
<evidence type="ECO:0000313" key="3">
    <source>
        <dbReference type="Proteomes" id="UP001500101"/>
    </source>
</evidence>
<sequence>MMYSKVKYIGIVLPFLLLMGLFAQAQETASKVISGLVMEKGSNIRVADANVVNLKTNQKANTNAYGVFTLSVSVGDSIRISKVGYGPVKTVIHTLEDILIDLQSGNTIETVVITRSTKEAELKGFLREYEKKGVYNGGHNKTMTYLSSPATALYNLFGKDAKNAKRFEKYMNQELEATKVDRIFNKTIVQKITSLEGDELVDFMEIYRPSLSSVERWGQYDLMNYILNSFKSWDGQGRPKPQRLPKLEIPPQEK</sequence>
<protein>
    <recommendedName>
        <fullName evidence="4">Carboxypeptidase-like protein</fullName>
    </recommendedName>
</protein>
<feature type="signal peptide" evidence="1">
    <location>
        <begin position="1"/>
        <end position="25"/>
    </location>
</feature>
<keyword evidence="3" id="KW-1185">Reference proteome</keyword>
<evidence type="ECO:0000256" key="1">
    <source>
        <dbReference type="SAM" id="SignalP"/>
    </source>
</evidence>
<evidence type="ECO:0000313" key="2">
    <source>
        <dbReference type="EMBL" id="GAA4146474.1"/>
    </source>
</evidence>
<comment type="caution">
    <text evidence="2">The sequence shown here is derived from an EMBL/GenBank/DDBJ whole genome shotgun (WGS) entry which is preliminary data.</text>
</comment>
<dbReference type="SUPFAM" id="SSF49464">
    <property type="entry name" value="Carboxypeptidase regulatory domain-like"/>
    <property type="match status" value="1"/>
</dbReference>
<reference evidence="3" key="1">
    <citation type="journal article" date="2019" name="Int. J. Syst. Evol. Microbiol.">
        <title>The Global Catalogue of Microorganisms (GCM) 10K type strain sequencing project: providing services to taxonomists for standard genome sequencing and annotation.</title>
        <authorList>
            <consortium name="The Broad Institute Genomics Platform"/>
            <consortium name="The Broad Institute Genome Sequencing Center for Infectious Disease"/>
            <person name="Wu L."/>
            <person name="Ma J."/>
        </authorList>
    </citation>
    <scope>NUCLEOTIDE SEQUENCE [LARGE SCALE GENOMIC DNA]</scope>
    <source>
        <strain evidence="3">JCM 16704</strain>
    </source>
</reference>
<gene>
    <name evidence="2" type="ORF">GCM10022216_31440</name>
</gene>